<evidence type="ECO:0000313" key="13">
    <source>
        <dbReference type="Proteomes" id="UP000811282"/>
    </source>
</evidence>
<comment type="catalytic activity">
    <reaction evidence="9">
        <text>5,6-dihydrouridine(20) in tRNA + NAD(+) = uridine(20) in tRNA + NADH + H(+)</text>
        <dbReference type="Rhea" id="RHEA:53340"/>
        <dbReference type="Rhea" id="RHEA-COMP:13533"/>
        <dbReference type="Rhea" id="RHEA-COMP:13534"/>
        <dbReference type="ChEBI" id="CHEBI:15378"/>
        <dbReference type="ChEBI" id="CHEBI:57540"/>
        <dbReference type="ChEBI" id="CHEBI:57945"/>
        <dbReference type="ChEBI" id="CHEBI:65315"/>
        <dbReference type="ChEBI" id="CHEBI:74443"/>
        <dbReference type="EC" id="1.3.1.91"/>
    </reaction>
</comment>
<comment type="similarity">
    <text evidence="10">Belongs to the dus family.</text>
</comment>
<feature type="binding site" evidence="9">
    <location>
        <position position="153"/>
    </location>
    <ligand>
        <name>FMN</name>
        <dbReference type="ChEBI" id="CHEBI:58210"/>
    </ligand>
</feature>
<comment type="catalytic activity">
    <reaction evidence="9">
        <text>5,6-dihydrouridine(20a) in tRNA + NAD(+) = uridine(20a) in tRNA + NADH + H(+)</text>
        <dbReference type="Rhea" id="RHEA:53348"/>
        <dbReference type="Rhea" id="RHEA-COMP:13535"/>
        <dbReference type="Rhea" id="RHEA-COMP:13536"/>
        <dbReference type="ChEBI" id="CHEBI:15378"/>
        <dbReference type="ChEBI" id="CHEBI:57540"/>
        <dbReference type="ChEBI" id="CHEBI:57945"/>
        <dbReference type="ChEBI" id="CHEBI:65315"/>
        <dbReference type="ChEBI" id="CHEBI:74443"/>
    </reaction>
</comment>
<evidence type="ECO:0000256" key="3">
    <source>
        <dbReference type="ARBA" id="ARBA00022630"/>
    </source>
</evidence>
<dbReference type="NCBIfam" id="NF008774">
    <property type="entry name" value="PRK11815.1"/>
    <property type="match status" value="1"/>
</dbReference>
<comment type="function">
    <text evidence="9">Catalyzes the synthesis of 5,6-dihydrouridine (D), a modified base found in the D-loop of most tRNAs, via the reduction of the C5-C6 double bond in target uridines. Specifically modifies U20 and U20a in tRNAs.</text>
</comment>
<dbReference type="InterPro" id="IPR035587">
    <property type="entry name" value="DUS-like_FMN-bd"/>
</dbReference>
<sequence length="343" mass="38113">MLENRAYQNSLPPTLTLAGSSSPVPGRFSVAPMLDWTDRHCRFFLRQLSRRALLYTEMVTTGALLFGKGDYLAYHDAEHPLALQLGGSEPDALARCAKMAQERGYDEINLNVGCPSDRVQNGRFGACLMAEKDRVAACIAAMREAVTLPITVKTRIGIDEQDSYAFLCKFIDTVANCGGCETFIIHARKAWLNGLSPKENREIPPLDYDRVYQLKRDFPALRLMINGGIKTLHHAREHLQKLDGVMMGREAYQNPGILARVDSELFGDADPLPDQAAVIDAMLPYIERELSRGAALGHITRHMLGLFQGMPGARQWRRYLSEHAHRPGAGADVVIKALSCVQH</sequence>
<proteinExistence type="inferred from homology"/>
<keyword evidence="5 9" id="KW-0819">tRNA processing</keyword>
<dbReference type="InterPro" id="IPR004653">
    <property type="entry name" value="DusA"/>
</dbReference>
<keyword evidence="8 9" id="KW-0560">Oxidoreductase</keyword>
<keyword evidence="3 9" id="KW-0285">Flavoprotein</keyword>
<evidence type="ECO:0000313" key="12">
    <source>
        <dbReference type="EMBL" id="MBT9431528.1"/>
    </source>
</evidence>
<comment type="catalytic activity">
    <reaction evidence="9">
        <text>5,6-dihydrouridine(20a) in tRNA + NADP(+) = uridine(20a) in tRNA + NADPH + H(+)</text>
        <dbReference type="Rhea" id="RHEA:53344"/>
        <dbReference type="Rhea" id="RHEA-COMP:13535"/>
        <dbReference type="Rhea" id="RHEA-COMP:13536"/>
        <dbReference type="ChEBI" id="CHEBI:15378"/>
        <dbReference type="ChEBI" id="CHEBI:57783"/>
        <dbReference type="ChEBI" id="CHEBI:58349"/>
        <dbReference type="ChEBI" id="CHEBI:65315"/>
        <dbReference type="ChEBI" id="CHEBI:74443"/>
    </reaction>
</comment>
<dbReference type="SUPFAM" id="SSF51395">
    <property type="entry name" value="FMN-linked oxidoreductases"/>
    <property type="match status" value="1"/>
</dbReference>
<feature type="site" description="Interacts with tRNA; defines subfamily-specific binding signature" evidence="9">
    <location>
        <position position="198"/>
    </location>
</feature>
<dbReference type="Proteomes" id="UP000811282">
    <property type="component" value="Unassembled WGS sequence"/>
</dbReference>
<feature type="active site" description="Proton donor" evidence="9">
    <location>
        <position position="114"/>
    </location>
</feature>
<protein>
    <recommendedName>
        <fullName evidence="9">tRNA-dihydrouridine(20/20a) synthase</fullName>
        <ecNumber evidence="9">1.3.1.91</ecNumber>
    </recommendedName>
    <alternativeName>
        <fullName evidence="9">U20-specific dihydrouridine synthase</fullName>
        <shortName evidence="9">U20-specific Dus</shortName>
    </alternativeName>
    <alternativeName>
        <fullName evidence="9">tRNA-dihydrouridine synthase A</fullName>
    </alternativeName>
</protein>
<dbReference type="PIRSF" id="PIRSF006621">
    <property type="entry name" value="Dus"/>
    <property type="match status" value="1"/>
</dbReference>
<feature type="binding site" evidence="9">
    <location>
        <position position="186"/>
    </location>
    <ligand>
        <name>FMN</name>
        <dbReference type="ChEBI" id="CHEBI:58210"/>
    </ligand>
</feature>
<evidence type="ECO:0000256" key="1">
    <source>
        <dbReference type="ARBA" id="ARBA00001917"/>
    </source>
</evidence>
<dbReference type="NCBIfam" id="TIGR00742">
    <property type="entry name" value="yjbN"/>
    <property type="match status" value="1"/>
</dbReference>
<gene>
    <name evidence="9 12" type="primary">dusA</name>
    <name evidence="12" type="ORF">JZM24_04015</name>
</gene>
<dbReference type="GO" id="GO:0102264">
    <property type="term" value="F:tRNA-dihydrouridine20 synthase activity"/>
    <property type="evidence" value="ECO:0007669"/>
    <property type="project" value="UniProtKB-EC"/>
</dbReference>
<feature type="site" description="Interacts with tRNA; defines subfamily-specific binding signature" evidence="9">
    <location>
        <position position="317"/>
    </location>
</feature>
<organism evidence="12 13">
    <name type="scientific">Candidatus Sodalis endolongispinus</name>
    <dbReference type="NCBI Taxonomy" id="2812662"/>
    <lineage>
        <taxon>Bacteria</taxon>
        <taxon>Pseudomonadati</taxon>
        <taxon>Pseudomonadota</taxon>
        <taxon>Gammaproteobacteria</taxon>
        <taxon>Enterobacterales</taxon>
        <taxon>Bruguierivoracaceae</taxon>
        <taxon>Sodalis</taxon>
    </lineage>
</organism>
<feature type="binding site" evidence="9">
    <location>
        <position position="84"/>
    </location>
    <ligand>
        <name>FMN</name>
        <dbReference type="ChEBI" id="CHEBI:58210"/>
    </ligand>
</feature>
<keyword evidence="4 9" id="KW-0288">FMN</keyword>
<evidence type="ECO:0000256" key="10">
    <source>
        <dbReference type="PIRNR" id="PIRNR006621"/>
    </source>
</evidence>
<dbReference type="InterPro" id="IPR001269">
    <property type="entry name" value="DUS_fam"/>
</dbReference>
<dbReference type="HAMAP" id="MF_02041">
    <property type="entry name" value="DusA_subfam"/>
    <property type="match status" value="1"/>
</dbReference>
<reference evidence="12 13" key="1">
    <citation type="journal article" date="2021" name="Genome Biol. Evol.">
        <title>The evolution of interdependence in a four-way mealybug symbiosis.</title>
        <authorList>
            <person name="Garber A.I."/>
            <person name="Kupper M."/>
            <person name="Laetsch D.R."/>
            <person name="Weldon S.R."/>
            <person name="Ladinsky M.S."/>
            <person name="Bjorkman P.J."/>
            <person name="McCutcheon J.P."/>
        </authorList>
    </citation>
    <scope>NUCLEOTIDE SEQUENCE [LARGE SCALE GENOMIC DNA]</scope>
    <source>
        <strain evidence="12">SOD</strain>
    </source>
</reference>
<feature type="site" description="Interacts with tRNA" evidence="9">
    <location>
        <position position="201"/>
    </location>
</feature>
<evidence type="ECO:0000256" key="5">
    <source>
        <dbReference type="ARBA" id="ARBA00022694"/>
    </source>
</evidence>
<keyword evidence="13" id="KW-1185">Reference proteome</keyword>
<evidence type="ECO:0000259" key="11">
    <source>
        <dbReference type="Pfam" id="PF01207"/>
    </source>
</evidence>
<dbReference type="Gene3D" id="3.20.20.70">
    <property type="entry name" value="Aldolase class I"/>
    <property type="match status" value="1"/>
</dbReference>
<feature type="site" description="Interacts with tRNA" evidence="9">
    <location>
        <position position="111"/>
    </location>
</feature>
<dbReference type="InterPro" id="IPR013785">
    <property type="entry name" value="Aldolase_TIM"/>
</dbReference>
<feature type="binding site" evidence="9">
    <location>
        <begin position="248"/>
        <end position="249"/>
    </location>
    <ligand>
        <name>FMN</name>
        <dbReference type="ChEBI" id="CHEBI:58210"/>
    </ligand>
</feature>
<evidence type="ECO:0000256" key="7">
    <source>
        <dbReference type="ARBA" id="ARBA00022884"/>
    </source>
</evidence>
<dbReference type="Pfam" id="PF01207">
    <property type="entry name" value="Dus"/>
    <property type="match status" value="1"/>
</dbReference>
<dbReference type="Gene3D" id="1.20.120.1460">
    <property type="match status" value="1"/>
</dbReference>
<accession>A0ABS5Y953</accession>
<name>A0ABS5Y953_9GAMM</name>
<dbReference type="InterPro" id="IPR018517">
    <property type="entry name" value="tRNA_hU_synthase_CS"/>
</dbReference>
<feature type="binding site" evidence="9">
    <location>
        <begin position="226"/>
        <end position="228"/>
    </location>
    <ligand>
        <name>FMN</name>
        <dbReference type="ChEBI" id="CHEBI:58210"/>
    </ligand>
</feature>
<comment type="caution">
    <text evidence="12">The sequence shown here is derived from an EMBL/GenBank/DDBJ whole genome shotgun (WGS) entry which is preliminary data.</text>
</comment>
<comment type="catalytic activity">
    <reaction evidence="9">
        <text>5,6-dihydrouridine(20) in tRNA + NADP(+) = uridine(20) in tRNA + NADPH + H(+)</text>
        <dbReference type="Rhea" id="RHEA:53336"/>
        <dbReference type="Rhea" id="RHEA-COMP:13533"/>
        <dbReference type="Rhea" id="RHEA-COMP:13534"/>
        <dbReference type="ChEBI" id="CHEBI:15378"/>
        <dbReference type="ChEBI" id="CHEBI:57783"/>
        <dbReference type="ChEBI" id="CHEBI:58349"/>
        <dbReference type="ChEBI" id="CHEBI:65315"/>
        <dbReference type="ChEBI" id="CHEBI:74443"/>
        <dbReference type="EC" id="1.3.1.91"/>
    </reaction>
</comment>
<evidence type="ECO:0000256" key="9">
    <source>
        <dbReference type="HAMAP-Rule" id="MF_02041"/>
    </source>
</evidence>
<feature type="site" description="Interacts with tRNA; defines subfamily-specific binding signature" evidence="9">
    <location>
        <position position="314"/>
    </location>
</feature>
<feature type="domain" description="DUS-like FMN-binding" evidence="11">
    <location>
        <begin position="30"/>
        <end position="333"/>
    </location>
</feature>
<dbReference type="EC" id="1.3.1.91" evidence="9"/>
<keyword evidence="7 9" id="KW-0694">RNA-binding</keyword>
<dbReference type="PANTHER" id="PTHR42907:SF1">
    <property type="entry name" value="FMN-LINKED OXIDOREDUCTASES SUPERFAMILY PROTEIN"/>
    <property type="match status" value="1"/>
</dbReference>
<comment type="similarity">
    <text evidence="9">Belongs to the Dus family. DusA subfamily.</text>
</comment>
<dbReference type="PANTHER" id="PTHR42907">
    <property type="entry name" value="FMN-LINKED OXIDOREDUCTASES SUPERFAMILY PROTEIN"/>
    <property type="match status" value="1"/>
</dbReference>
<dbReference type="RefSeq" id="WP_215668641.1">
    <property type="nucleotide sequence ID" value="NZ_JAFJYC010000001.1"/>
</dbReference>
<evidence type="ECO:0000256" key="2">
    <source>
        <dbReference type="ARBA" id="ARBA00022555"/>
    </source>
</evidence>
<evidence type="ECO:0000256" key="4">
    <source>
        <dbReference type="ARBA" id="ARBA00022643"/>
    </source>
</evidence>
<evidence type="ECO:0000256" key="6">
    <source>
        <dbReference type="ARBA" id="ARBA00022857"/>
    </source>
</evidence>
<dbReference type="EMBL" id="JAFJYC010000001">
    <property type="protein sequence ID" value="MBT9431528.1"/>
    <property type="molecule type" value="Genomic_DNA"/>
</dbReference>
<comment type="cofactor">
    <cofactor evidence="1 9 10">
        <name>FMN</name>
        <dbReference type="ChEBI" id="CHEBI:58210"/>
    </cofactor>
</comment>
<evidence type="ECO:0000256" key="8">
    <source>
        <dbReference type="ARBA" id="ARBA00023002"/>
    </source>
</evidence>
<keyword evidence="6 9" id="KW-0521">NADP</keyword>
<feature type="binding site" evidence="9">
    <location>
        <begin position="32"/>
        <end position="34"/>
    </location>
    <ligand>
        <name>FMN</name>
        <dbReference type="ChEBI" id="CHEBI:58210"/>
    </ligand>
</feature>
<dbReference type="PROSITE" id="PS01136">
    <property type="entry name" value="UPF0034"/>
    <property type="match status" value="1"/>
</dbReference>
<keyword evidence="2 9" id="KW-0820">tRNA-binding</keyword>
<dbReference type="CDD" id="cd02801">
    <property type="entry name" value="DUS_like_FMN"/>
    <property type="match status" value="1"/>
</dbReference>